<gene>
    <name evidence="1" type="ORF">GGE12_004053</name>
</gene>
<evidence type="ECO:0000313" key="2">
    <source>
        <dbReference type="Proteomes" id="UP000533641"/>
    </source>
</evidence>
<dbReference type="AlphaFoldDB" id="A0A7W6RQL5"/>
<reference evidence="1 2" key="1">
    <citation type="submission" date="2020-08" db="EMBL/GenBank/DDBJ databases">
        <title>Genomic Encyclopedia of Type Strains, Phase IV (KMG-V): Genome sequencing to study the core and pangenomes of soil and plant-associated prokaryotes.</title>
        <authorList>
            <person name="Whitman W."/>
        </authorList>
    </citation>
    <scope>NUCLEOTIDE SEQUENCE [LARGE SCALE GENOMIC DNA]</scope>
    <source>
        <strain evidence="1 2">SEMIA 402</strain>
    </source>
</reference>
<protein>
    <submittedName>
        <fullName evidence="1">Uncharacterized protein</fullName>
    </submittedName>
</protein>
<comment type="caution">
    <text evidence="1">The sequence shown here is derived from an EMBL/GenBank/DDBJ whole genome shotgun (WGS) entry which is preliminary data.</text>
</comment>
<dbReference type="EMBL" id="JACIGM010000008">
    <property type="protein sequence ID" value="MBB4276256.1"/>
    <property type="molecule type" value="Genomic_DNA"/>
</dbReference>
<dbReference type="RefSeq" id="WP_183927132.1">
    <property type="nucleotide sequence ID" value="NZ_JACIGM010000008.1"/>
</dbReference>
<organism evidence="1 2">
    <name type="scientific">Rhizobium mongolense</name>
    <dbReference type="NCBI Taxonomy" id="57676"/>
    <lineage>
        <taxon>Bacteria</taxon>
        <taxon>Pseudomonadati</taxon>
        <taxon>Pseudomonadota</taxon>
        <taxon>Alphaproteobacteria</taxon>
        <taxon>Hyphomicrobiales</taxon>
        <taxon>Rhizobiaceae</taxon>
        <taxon>Rhizobium/Agrobacterium group</taxon>
        <taxon>Rhizobium</taxon>
    </lineage>
</organism>
<evidence type="ECO:0000313" key="1">
    <source>
        <dbReference type="EMBL" id="MBB4276256.1"/>
    </source>
</evidence>
<dbReference type="Proteomes" id="UP000533641">
    <property type="component" value="Unassembled WGS sequence"/>
</dbReference>
<accession>A0A7W6RQL5</accession>
<proteinExistence type="predicted"/>
<sequence>MFKHRQRGETPEVPASQILSLRSISRPGISIRSAHIQRFVDSYHSENIIGTNGGAAARCNKLSKGRTIMPRQPIKRELEQGTYWTPPCEVAITEAHPRLLNALKTGSGLDRKRLFVASAYDMALGSPMGQFEVAIDCESGLSCGVFRTMRNSEDVSGKPVWFTSDGDPDNAVETVLRSAKAQGLVP</sequence>
<name>A0A7W6RQL5_9HYPH</name>